<keyword evidence="1" id="KW-0472">Membrane</keyword>
<organism evidence="2 3">
    <name type="scientific">Marinitoga hydrogenitolerans (strain DSM 16785 / JCM 12826 / AT1271)</name>
    <dbReference type="NCBI Taxonomy" id="1122195"/>
    <lineage>
        <taxon>Bacteria</taxon>
        <taxon>Thermotogati</taxon>
        <taxon>Thermotogota</taxon>
        <taxon>Thermotogae</taxon>
        <taxon>Petrotogales</taxon>
        <taxon>Petrotogaceae</taxon>
        <taxon>Marinitoga</taxon>
    </lineage>
</organism>
<accession>A0A1M4WCG3</accession>
<dbReference type="OrthoDB" id="45994at2"/>
<name>A0A1M4WCG3_MARH1</name>
<reference evidence="2" key="1">
    <citation type="submission" date="2016-11" db="EMBL/GenBank/DDBJ databases">
        <authorList>
            <person name="Varghese N."/>
            <person name="Submissions S."/>
        </authorList>
    </citation>
    <scope>NUCLEOTIDE SEQUENCE [LARGE SCALE GENOMIC DNA]</scope>
    <source>
        <strain evidence="2">DSM 16785</strain>
    </source>
</reference>
<dbReference type="Proteomes" id="UP000184334">
    <property type="component" value="Unassembled WGS sequence"/>
</dbReference>
<feature type="transmembrane region" description="Helical" evidence="1">
    <location>
        <begin position="9"/>
        <end position="33"/>
    </location>
</feature>
<protein>
    <recommendedName>
        <fullName evidence="4">Peptidase M1 membrane alanine aminopeptidase domain-containing protein</fullName>
    </recommendedName>
</protein>
<dbReference type="EMBL" id="FQUI01000015">
    <property type="protein sequence ID" value="SHE78753.1"/>
    <property type="molecule type" value="Genomic_DNA"/>
</dbReference>
<gene>
    <name evidence="2" type="ORF">SAMN02745164_01145</name>
</gene>
<evidence type="ECO:0000313" key="3">
    <source>
        <dbReference type="Proteomes" id="UP000184334"/>
    </source>
</evidence>
<dbReference type="STRING" id="1122195.SAMN02745164_01145"/>
<evidence type="ECO:0000313" key="2">
    <source>
        <dbReference type="EMBL" id="SHE78753.1"/>
    </source>
</evidence>
<keyword evidence="1" id="KW-1133">Transmembrane helix</keyword>
<dbReference type="RefSeq" id="WP_072864367.1">
    <property type="nucleotide sequence ID" value="NZ_FQUI01000015.1"/>
</dbReference>
<keyword evidence="1" id="KW-0812">Transmembrane</keyword>
<comment type="caution">
    <text evidence="2">The sequence shown here is derived from an EMBL/GenBank/DDBJ whole genome shotgun (WGS) entry which is preliminary data.</text>
</comment>
<evidence type="ECO:0000256" key="1">
    <source>
        <dbReference type="SAM" id="Phobius"/>
    </source>
</evidence>
<evidence type="ECO:0008006" key="4">
    <source>
        <dbReference type="Google" id="ProtNLM"/>
    </source>
</evidence>
<dbReference type="AlphaFoldDB" id="A0A1M4WCG3"/>
<keyword evidence="3" id="KW-1185">Reference proteome</keyword>
<sequence length="276" mass="33658">MDRRKYRRLFVFFLVIIILNFFKFVVVTNNYIYIFNPSLYPKFDLIADNSFFEGYDIYKNFNIKKNILIKLTNWGYVFTVNISKNKNVLALSNNFFIIYENNLKTYNVEESVIFSQFNIESEELKNSLLFLKAFGISFPEELYIFENSFNQSFFLPQNYIFLRKNDLKNGVLIHELSHYTFGYIIKRKNEKDLWPEIICEAIRLKYLYYYNKDLYNSILNKKKKENNTYSQIIKYPILLDDFENFITIFIKKFHNTLISDNDFFIFYRNFERRESN</sequence>
<proteinExistence type="predicted"/>